<keyword evidence="2" id="KW-1185">Reference proteome</keyword>
<dbReference type="PANTHER" id="PTHR46060">
    <property type="entry name" value="MARINER MOS1 TRANSPOSASE-LIKE PROTEIN"/>
    <property type="match status" value="1"/>
</dbReference>
<dbReference type="GO" id="GO:0000793">
    <property type="term" value="C:condensed chromosome"/>
    <property type="evidence" value="ECO:0007669"/>
    <property type="project" value="TreeGrafter"/>
</dbReference>
<dbReference type="GO" id="GO:0000014">
    <property type="term" value="F:single-stranded DNA endodeoxyribonuclease activity"/>
    <property type="evidence" value="ECO:0007669"/>
    <property type="project" value="TreeGrafter"/>
</dbReference>
<proteinExistence type="predicted"/>
<name>A0A016SMP0_9BILA</name>
<dbReference type="GO" id="GO:0035861">
    <property type="term" value="C:site of double-strand break"/>
    <property type="evidence" value="ECO:0007669"/>
    <property type="project" value="TreeGrafter"/>
</dbReference>
<dbReference type="GO" id="GO:0006303">
    <property type="term" value="P:double-strand break repair via nonhomologous end joining"/>
    <property type="evidence" value="ECO:0007669"/>
    <property type="project" value="TreeGrafter"/>
</dbReference>
<dbReference type="Proteomes" id="UP000024635">
    <property type="component" value="Unassembled WGS sequence"/>
</dbReference>
<evidence type="ECO:0008006" key="3">
    <source>
        <dbReference type="Google" id="ProtNLM"/>
    </source>
</evidence>
<protein>
    <recommendedName>
        <fullName evidence="3">Mos1 transposase HTH domain-containing protein</fullName>
    </recommendedName>
</protein>
<organism evidence="1 2">
    <name type="scientific">Ancylostoma ceylanicum</name>
    <dbReference type="NCBI Taxonomy" id="53326"/>
    <lineage>
        <taxon>Eukaryota</taxon>
        <taxon>Metazoa</taxon>
        <taxon>Ecdysozoa</taxon>
        <taxon>Nematoda</taxon>
        <taxon>Chromadorea</taxon>
        <taxon>Rhabditida</taxon>
        <taxon>Rhabditina</taxon>
        <taxon>Rhabditomorpha</taxon>
        <taxon>Strongyloidea</taxon>
        <taxon>Ancylostomatidae</taxon>
        <taxon>Ancylostomatinae</taxon>
        <taxon>Ancylostoma</taxon>
    </lineage>
</organism>
<dbReference type="STRING" id="53326.A0A016SMP0"/>
<dbReference type="PANTHER" id="PTHR46060:SF2">
    <property type="entry name" value="HISTONE-LYSINE N-METHYLTRANSFERASE SETMAR"/>
    <property type="match status" value="1"/>
</dbReference>
<dbReference type="InterPro" id="IPR036397">
    <property type="entry name" value="RNaseH_sf"/>
</dbReference>
<dbReference type="InterPro" id="IPR052709">
    <property type="entry name" value="Transposase-MT_Hybrid"/>
</dbReference>
<gene>
    <name evidence="1" type="primary">Acey_s0204.g1891</name>
    <name evidence="1" type="ORF">Y032_0204g1891</name>
</gene>
<dbReference type="GO" id="GO:0042800">
    <property type="term" value="F:histone H3K4 methyltransferase activity"/>
    <property type="evidence" value="ECO:0007669"/>
    <property type="project" value="TreeGrafter"/>
</dbReference>
<dbReference type="AlphaFoldDB" id="A0A016SMP0"/>
<dbReference type="GO" id="GO:0044547">
    <property type="term" value="F:DNA topoisomerase binding"/>
    <property type="evidence" value="ECO:0007669"/>
    <property type="project" value="TreeGrafter"/>
</dbReference>
<dbReference type="GO" id="GO:0003690">
    <property type="term" value="F:double-stranded DNA binding"/>
    <property type="evidence" value="ECO:0007669"/>
    <property type="project" value="TreeGrafter"/>
</dbReference>
<dbReference type="GO" id="GO:0031297">
    <property type="term" value="P:replication fork processing"/>
    <property type="evidence" value="ECO:0007669"/>
    <property type="project" value="TreeGrafter"/>
</dbReference>
<dbReference type="GO" id="GO:0000729">
    <property type="term" value="P:DNA double-strand break processing"/>
    <property type="evidence" value="ECO:0007669"/>
    <property type="project" value="TreeGrafter"/>
</dbReference>
<dbReference type="GO" id="GO:0044774">
    <property type="term" value="P:mitotic DNA integrity checkpoint signaling"/>
    <property type="evidence" value="ECO:0007669"/>
    <property type="project" value="TreeGrafter"/>
</dbReference>
<evidence type="ECO:0000313" key="1">
    <source>
        <dbReference type="EMBL" id="EYB91602.1"/>
    </source>
</evidence>
<comment type="caution">
    <text evidence="1">The sequence shown here is derived from an EMBL/GenBank/DDBJ whole genome shotgun (WGS) entry which is preliminary data.</text>
</comment>
<dbReference type="Gene3D" id="3.30.420.10">
    <property type="entry name" value="Ribonuclease H-like superfamily/Ribonuclease H"/>
    <property type="match status" value="1"/>
</dbReference>
<dbReference type="GO" id="GO:0005634">
    <property type="term" value="C:nucleus"/>
    <property type="evidence" value="ECO:0007669"/>
    <property type="project" value="TreeGrafter"/>
</dbReference>
<accession>A0A016SMP0</accession>
<reference evidence="2" key="1">
    <citation type="journal article" date="2015" name="Nat. Genet.">
        <title>The genome and transcriptome of the zoonotic hookworm Ancylostoma ceylanicum identify infection-specific gene families.</title>
        <authorList>
            <person name="Schwarz E.M."/>
            <person name="Hu Y."/>
            <person name="Antoshechkin I."/>
            <person name="Miller M.M."/>
            <person name="Sternberg P.W."/>
            <person name="Aroian R.V."/>
        </authorList>
    </citation>
    <scope>NUCLEOTIDE SEQUENCE</scope>
    <source>
        <strain evidence="2">HY135</strain>
    </source>
</reference>
<evidence type="ECO:0000313" key="2">
    <source>
        <dbReference type="Proteomes" id="UP000024635"/>
    </source>
</evidence>
<sequence length="188" mass="21965">MGTRCHLISTNQLWLQKFRSSDTNPEDEQGRGWIRELGEDVLKSLVISDPQKTVRETAEDLLVPFSTVAKRLEKLEKVKKMDQCVPHELNAEQMLRRYQISSELLSLYENEPLLGQIVTCDRNWIKYNNRKRPSQWSDNRNNFRRRSCTKRRLCSLFGGILRGFYIMSSCNHVKPSTRTTISSSRQNG</sequence>
<dbReference type="GO" id="GO:0003697">
    <property type="term" value="F:single-stranded DNA binding"/>
    <property type="evidence" value="ECO:0007669"/>
    <property type="project" value="TreeGrafter"/>
</dbReference>
<dbReference type="GO" id="GO:0015074">
    <property type="term" value="P:DNA integration"/>
    <property type="evidence" value="ECO:0007669"/>
    <property type="project" value="TreeGrafter"/>
</dbReference>
<dbReference type="GO" id="GO:0046975">
    <property type="term" value="F:histone H3K36 methyltransferase activity"/>
    <property type="evidence" value="ECO:0007669"/>
    <property type="project" value="TreeGrafter"/>
</dbReference>
<dbReference type="OrthoDB" id="5866913at2759"/>
<dbReference type="EMBL" id="JARK01001540">
    <property type="protein sequence ID" value="EYB91602.1"/>
    <property type="molecule type" value="Genomic_DNA"/>
</dbReference>